<dbReference type="Proteomes" id="UP000005408">
    <property type="component" value="Unassembled WGS sequence"/>
</dbReference>
<dbReference type="OMA" id="STHFFWI"/>
<dbReference type="InterPro" id="IPR011735">
    <property type="entry name" value="WlaTC/HtrL_glycosyltransf"/>
</dbReference>
<evidence type="ECO:0008006" key="4">
    <source>
        <dbReference type="Google" id="ProtNLM"/>
    </source>
</evidence>
<dbReference type="EnsemblMetazoa" id="G28881.1">
    <property type="protein sequence ID" value="G28881.1:cds"/>
    <property type="gene ID" value="G28881"/>
</dbReference>
<keyword evidence="1" id="KW-0732">Signal</keyword>
<reference evidence="2" key="1">
    <citation type="submission" date="2022-08" db="UniProtKB">
        <authorList>
            <consortium name="EnsemblMetazoa"/>
        </authorList>
    </citation>
    <scope>IDENTIFICATION</scope>
    <source>
        <strain evidence="2">05x7-T-G4-1.051#20</strain>
    </source>
</reference>
<name>A0A8W8LLL3_MAGGI</name>
<proteinExistence type="predicted"/>
<feature type="chain" id="PRO_5036468087" description="Protein htrL" evidence="1">
    <location>
        <begin position="26"/>
        <end position="287"/>
    </location>
</feature>
<feature type="signal peptide" evidence="1">
    <location>
        <begin position="1"/>
        <end position="25"/>
    </location>
</feature>
<dbReference type="OrthoDB" id="411632at2759"/>
<dbReference type="Pfam" id="PF09612">
    <property type="entry name" value="HtrL_YibB"/>
    <property type="match status" value="1"/>
</dbReference>
<sequence>MFKLNFAEVPLFVNILVQCFLIVHGQTRKPSSDAVMVTALYDIGRDRWQFFRRSFDEYLSYFSNVLGLNVNLIVYSDETVQNFVLDRRKGYQNKTKTFRIKFSDLEYSQYRQHINDVITSPEFRESNDMLDHPEAFSVEYLILMNNKISFLADAVRRNPFNSTHFFWIDAGYGHGEDLTRWKNFQPRKLLDYHDKITYIELNDPRWYIDINDPHKVNMGPAFCGGFFGGDGGAILRYERLYRKTFRKLLTEYIVDDDQNVAFQCYMECPNWFQNVRGNWFDAFELFS</sequence>
<keyword evidence="3" id="KW-1185">Reference proteome</keyword>
<dbReference type="AlphaFoldDB" id="A0A8W8LLL3"/>
<protein>
    <recommendedName>
        <fullName evidence="4">Protein htrL</fullName>
    </recommendedName>
</protein>
<evidence type="ECO:0000313" key="3">
    <source>
        <dbReference type="Proteomes" id="UP000005408"/>
    </source>
</evidence>
<evidence type="ECO:0000256" key="1">
    <source>
        <dbReference type="SAM" id="SignalP"/>
    </source>
</evidence>
<organism evidence="2 3">
    <name type="scientific">Magallana gigas</name>
    <name type="common">Pacific oyster</name>
    <name type="synonym">Crassostrea gigas</name>
    <dbReference type="NCBI Taxonomy" id="29159"/>
    <lineage>
        <taxon>Eukaryota</taxon>
        <taxon>Metazoa</taxon>
        <taxon>Spiralia</taxon>
        <taxon>Lophotrochozoa</taxon>
        <taxon>Mollusca</taxon>
        <taxon>Bivalvia</taxon>
        <taxon>Autobranchia</taxon>
        <taxon>Pteriomorphia</taxon>
        <taxon>Ostreida</taxon>
        <taxon>Ostreoidea</taxon>
        <taxon>Ostreidae</taxon>
        <taxon>Magallana</taxon>
    </lineage>
</organism>
<evidence type="ECO:0000313" key="2">
    <source>
        <dbReference type="EnsemblMetazoa" id="G28881.1:cds"/>
    </source>
</evidence>
<accession>A0A8W8LLL3</accession>